<keyword evidence="5" id="KW-0460">Magnesium</keyword>
<evidence type="ECO:0000256" key="3">
    <source>
        <dbReference type="ARBA" id="ARBA00022679"/>
    </source>
</evidence>
<dbReference type="OrthoDB" id="9927103at2759"/>
<dbReference type="GO" id="GO:0046872">
    <property type="term" value="F:metal ion binding"/>
    <property type="evidence" value="ECO:0007669"/>
    <property type="project" value="UniProtKB-KW"/>
</dbReference>
<dbReference type="GO" id="GO:0043386">
    <property type="term" value="P:mycotoxin biosynthetic process"/>
    <property type="evidence" value="ECO:0007669"/>
    <property type="project" value="UniProtKB-ARBA"/>
</dbReference>
<dbReference type="Pfam" id="PF00348">
    <property type="entry name" value="polyprenyl_synt"/>
    <property type="match status" value="1"/>
</dbReference>
<keyword evidence="4" id="KW-0479">Metal-binding</keyword>
<comment type="caution">
    <text evidence="8">The sequence shown here is derived from an EMBL/GenBank/DDBJ whole genome shotgun (WGS) entry which is preliminary data.</text>
</comment>
<keyword evidence="9" id="KW-1185">Reference proteome</keyword>
<protein>
    <submittedName>
        <fullName evidence="8">Isoprenoid synthase domain-containing protein</fullName>
    </submittedName>
</protein>
<evidence type="ECO:0000256" key="1">
    <source>
        <dbReference type="ARBA" id="ARBA00001946"/>
    </source>
</evidence>
<dbReference type="EMBL" id="JAGMUV010000009">
    <property type="protein sequence ID" value="KAH7143642.1"/>
    <property type="molecule type" value="Genomic_DNA"/>
</dbReference>
<dbReference type="SUPFAM" id="SSF48576">
    <property type="entry name" value="Terpenoid synthases"/>
    <property type="match status" value="1"/>
</dbReference>
<dbReference type="InterPro" id="IPR000092">
    <property type="entry name" value="Polyprenyl_synt"/>
</dbReference>
<comment type="similarity">
    <text evidence="2 7">Belongs to the FPP/GGPP synthase family.</text>
</comment>
<dbReference type="InterPro" id="IPR033749">
    <property type="entry name" value="Polyprenyl_synt_CS"/>
</dbReference>
<evidence type="ECO:0000313" key="9">
    <source>
        <dbReference type="Proteomes" id="UP000738349"/>
    </source>
</evidence>
<dbReference type="GO" id="GO:0046165">
    <property type="term" value="P:alcohol biosynthetic process"/>
    <property type="evidence" value="ECO:0007669"/>
    <property type="project" value="UniProtKB-ARBA"/>
</dbReference>
<accession>A0A9P9J6I3</accession>
<dbReference type="GO" id="GO:0006744">
    <property type="term" value="P:ubiquinone biosynthetic process"/>
    <property type="evidence" value="ECO:0007669"/>
    <property type="project" value="TreeGrafter"/>
</dbReference>
<proteinExistence type="inferred from homology"/>
<name>A0A9P9J6I3_9HYPO</name>
<dbReference type="InterPro" id="IPR008949">
    <property type="entry name" value="Isoprenoid_synthase_dom_sf"/>
</dbReference>
<evidence type="ECO:0000256" key="7">
    <source>
        <dbReference type="RuleBase" id="RU004466"/>
    </source>
</evidence>
<dbReference type="PROSITE" id="PS00723">
    <property type="entry name" value="POLYPRENYL_SYNTHASE_1"/>
    <property type="match status" value="1"/>
</dbReference>
<organism evidence="8 9">
    <name type="scientific">Dactylonectria macrodidyma</name>
    <dbReference type="NCBI Taxonomy" id="307937"/>
    <lineage>
        <taxon>Eukaryota</taxon>
        <taxon>Fungi</taxon>
        <taxon>Dikarya</taxon>
        <taxon>Ascomycota</taxon>
        <taxon>Pezizomycotina</taxon>
        <taxon>Sordariomycetes</taxon>
        <taxon>Hypocreomycetidae</taxon>
        <taxon>Hypocreales</taxon>
        <taxon>Nectriaceae</taxon>
        <taxon>Dactylonectria</taxon>
    </lineage>
</organism>
<evidence type="ECO:0000256" key="5">
    <source>
        <dbReference type="ARBA" id="ARBA00022842"/>
    </source>
</evidence>
<dbReference type="PANTHER" id="PTHR12001">
    <property type="entry name" value="GERANYLGERANYL PYROPHOSPHATE SYNTHASE"/>
    <property type="match status" value="1"/>
</dbReference>
<dbReference type="CDD" id="cd00685">
    <property type="entry name" value="Trans_IPPS_HT"/>
    <property type="match status" value="1"/>
</dbReference>
<evidence type="ECO:0000313" key="8">
    <source>
        <dbReference type="EMBL" id="KAH7143642.1"/>
    </source>
</evidence>
<dbReference type="SFLD" id="SFLDS00005">
    <property type="entry name" value="Isoprenoid_Synthase_Type_I"/>
    <property type="match status" value="1"/>
</dbReference>
<dbReference type="Proteomes" id="UP000738349">
    <property type="component" value="Unassembled WGS sequence"/>
</dbReference>
<comment type="cofactor">
    <cofactor evidence="1">
        <name>Mg(2+)</name>
        <dbReference type="ChEBI" id="CHEBI:18420"/>
    </cofactor>
</comment>
<dbReference type="Gene3D" id="1.10.600.10">
    <property type="entry name" value="Farnesyl Diphosphate Synthase"/>
    <property type="match status" value="1"/>
</dbReference>
<dbReference type="AlphaFoldDB" id="A0A9P9J6I3"/>
<dbReference type="GO" id="GO:1990234">
    <property type="term" value="C:transferase complex"/>
    <property type="evidence" value="ECO:0007669"/>
    <property type="project" value="TreeGrafter"/>
</dbReference>
<reference evidence="8" key="1">
    <citation type="journal article" date="2021" name="Nat. Commun.">
        <title>Genetic determinants of endophytism in the Arabidopsis root mycobiome.</title>
        <authorList>
            <person name="Mesny F."/>
            <person name="Miyauchi S."/>
            <person name="Thiergart T."/>
            <person name="Pickel B."/>
            <person name="Atanasova L."/>
            <person name="Karlsson M."/>
            <person name="Huettel B."/>
            <person name="Barry K.W."/>
            <person name="Haridas S."/>
            <person name="Chen C."/>
            <person name="Bauer D."/>
            <person name="Andreopoulos W."/>
            <person name="Pangilinan J."/>
            <person name="LaButti K."/>
            <person name="Riley R."/>
            <person name="Lipzen A."/>
            <person name="Clum A."/>
            <person name="Drula E."/>
            <person name="Henrissat B."/>
            <person name="Kohler A."/>
            <person name="Grigoriev I.V."/>
            <person name="Martin F.M."/>
            <person name="Hacquard S."/>
        </authorList>
    </citation>
    <scope>NUCLEOTIDE SEQUENCE</scope>
    <source>
        <strain evidence="8">MPI-CAGE-AT-0147</strain>
    </source>
</reference>
<dbReference type="GO" id="GO:0004659">
    <property type="term" value="F:prenyltransferase activity"/>
    <property type="evidence" value="ECO:0007669"/>
    <property type="project" value="InterPro"/>
</dbReference>
<dbReference type="PROSITE" id="PS00444">
    <property type="entry name" value="POLYPRENYL_SYNTHASE_2"/>
    <property type="match status" value="1"/>
</dbReference>
<dbReference type="PANTHER" id="PTHR12001:SF69">
    <property type="entry name" value="ALL TRANS-POLYPRENYL-DIPHOSPHATE SYNTHASE PDSS1"/>
    <property type="match status" value="1"/>
</dbReference>
<gene>
    <name evidence="8" type="ORF">EDB81DRAFT_651672</name>
</gene>
<keyword evidence="6" id="KW-0414">Isoprene biosynthesis</keyword>
<keyword evidence="3 7" id="KW-0808">Transferase</keyword>
<dbReference type="GO" id="GO:0008299">
    <property type="term" value="P:isoprenoid biosynthetic process"/>
    <property type="evidence" value="ECO:0007669"/>
    <property type="project" value="UniProtKB-KW"/>
</dbReference>
<sequence length="446" mass="48361">MSSTTRAVSTAAVAPACMLCRQLTVSRGSSRIHRASLHTSPRRDSAWAAAVQVASNVVGNVVKKATKDGMTVDPLRTVAKEMKFLTGNIRKLLGSGHPSLDRAAKYYTQAEGKHVRPLIVLLMSRATYLCPKSPVPFPDQTLRGIDSSISPVQILADVNPSITMMKPLSAPEIEVPDANSDILPSQRRLAEITELIHTASLLHDDVIDHSVSRRGSPSANLEFGNKMAVLAGDFLLGRASVALARLRNPEVVELLATVIANLVEGEFMQLKNTERDERNPKWSEETVSYYLQKTYLKTASLISKSCRAAALLGNSDSLTVEAAYSYGRNLGLAFQLVDDLLDYTQTGTDLGKPAGADLELGLATAPLLFAWKQMPELGALVGRKFELEGDVAKARELVLQSSGIEQTRALAQDYADKAIAAIAHFPESEAKDGLIEMAQKTLKRQK</sequence>
<evidence type="ECO:0000256" key="4">
    <source>
        <dbReference type="ARBA" id="ARBA00022723"/>
    </source>
</evidence>
<evidence type="ECO:0000256" key="2">
    <source>
        <dbReference type="ARBA" id="ARBA00006706"/>
    </source>
</evidence>
<evidence type="ECO:0000256" key="6">
    <source>
        <dbReference type="ARBA" id="ARBA00023229"/>
    </source>
</evidence>